<evidence type="ECO:0000256" key="2">
    <source>
        <dbReference type="ARBA" id="ARBA00022692"/>
    </source>
</evidence>
<evidence type="ECO:0000256" key="6">
    <source>
        <dbReference type="ARBA" id="ARBA00023136"/>
    </source>
</evidence>
<protein>
    <recommendedName>
        <fullName evidence="9">Phorbol-ester/DAG-type domain-containing protein</fullName>
    </recommendedName>
</protein>
<dbReference type="InterPro" id="IPR010482">
    <property type="entry name" value="TECPR1-like_DysF"/>
</dbReference>
<evidence type="ECO:0000256" key="8">
    <source>
        <dbReference type="SAM" id="Phobius"/>
    </source>
</evidence>
<dbReference type="Pfam" id="PF06398">
    <property type="entry name" value="Pex24p"/>
    <property type="match status" value="1"/>
</dbReference>
<keyword evidence="2 8" id="KW-0812">Transmembrane</keyword>
<dbReference type="SUPFAM" id="SSF57889">
    <property type="entry name" value="Cysteine-rich domain"/>
    <property type="match status" value="1"/>
</dbReference>
<dbReference type="AlphaFoldDB" id="A0A0L0S5H0"/>
<gene>
    <name evidence="10" type="ORF">AMAG_03298</name>
</gene>
<dbReference type="GO" id="GO:0007031">
    <property type="term" value="P:peroxisome organization"/>
    <property type="evidence" value="ECO:0007669"/>
    <property type="project" value="UniProtKB-ARBA"/>
</dbReference>
<evidence type="ECO:0000256" key="1">
    <source>
        <dbReference type="ARBA" id="ARBA00004127"/>
    </source>
</evidence>
<reference evidence="11" key="2">
    <citation type="submission" date="2009-11" db="EMBL/GenBank/DDBJ databases">
        <title>The Genome Sequence of Allomyces macrogynus strain ATCC 38327.</title>
        <authorList>
            <consortium name="The Broad Institute Genome Sequencing Platform"/>
            <person name="Russ C."/>
            <person name="Cuomo C."/>
            <person name="Shea T."/>
            <person name="Young S.K."/>
            <person name="Zeng Q."/>
            <person name="Koehrsen M."/>
            <person name="Haas B."/>
            <person name="Borodovsky M."/>
            <person name="Guigo R."/>
            <person name="Alvarado L."/>
            <person name="Berlin A."/>
            <person name="Borenstein D."/>
            <person name="Chen Z."/>
            <person name="Engels R."/>
            <person name="Freedman E."/>
            <person name="Gellesch M."/>
            <person name="Goldberg J."/>
            <person name="Griggs A."/>
            <person name="Gujja S."/>
            <person name="Heiman D."/>
            <person name="Hepburn T."/>
            <person name="Howarth C."/>
            <person name="Jen D."/>
            <person name="Larson L."/>
            <person name="Lewis B."/>
            <person name="Mehta T."/>
            <person name="Park D."/>
            <person name="Pearson M."/>
            <person name="Roberts A."/>
            <person name="Saif S."/>
            <person name="Shenoy N."/>
            <person name="Sisk P."/>
            <person name="Stolte C."/>
            <person name="Sykes S."/>
            <person name="Walk T."/>
            <person name="White J."/>
            <person name="Yandava C."/>
            <person name="Burger G."/>
            <person name="Gray M.W."/>
            <person name="Holland P.W.H."/>
            <person name="King N."/>
            <person name="Lang F.B.F."/>
            <person name="Roger A.J."/>
            <person name="Ruiz-Trillo I."/>
            <person name="Lander E."/>
            <person name="Nusbaum C."/>
        </authorList>
    </citation>
    <scope>NUCLEOTIDE SEQUENCE [LARGE SCALE GENOMIC DNA]</scope>
    <source>
        <strain evidence="11">ATCC 38327</strain>
    </source>
</reference>
<dbReference type="InterPro" id="IPR052646">
    <property type="entry name" value="Peroxisomal_PEX28-32"/>
</dbReference>
<feature type="region of interest" description="Disordered" evidence="7">
    <location>
        <begin position="57"/>
        <end position="92"/>
    </location>
</feature>
<feature type="region of interest" description="Disordered" evidence="7">
    <location>
        <begin position="121"/>
        <end position="158"/>
    </location>
</feature>
<evidence type="ECO:0000256" key="3">
    <source>
        <dbReference type="ARBA" id="ARBA00022723"/>
    </source>
</evidence>
<feature type="compositionally biased region" description="Basic residues" evidence="7">
    <location>
        <begin position="60"/>
        <end position="70"/>
    </location>
</feature>
<dbReference type="SMART" id="SM00109">
    <property type="entry name" value="C1"/>
    <property type="match status" value="1"/>
</dbReference>
<keyword evidence="6 8" id="KW-0472">Membrane</keyword>
<keyword evidence="5 8" id="KW-1133">Transmembrane helix</keyword>
<dbReference type="InterPro" id="IPR046349">
    <property type="entry name" value="C1-like_sf"/>
</dbReference>
<evidence type="ECO:0000313" key="10">
    <source>
        <dbReference type="EMBL" id="KNE57609.1"/>
    </source>
</evidence>
<evidence type="ECO:0000256" key="7">
    <source>
        <dbReference type="SAM" id="MobiDB-lite"/>
    </source>
</evidence>
<evidence type="ECO:0000256" key="4">
    <source>
        <dbReference type="ARBA" id="ARBA00022833"/>
    </source>
</evidence>
<evidence type="ECO:0000313" key="11">
    <source>
        <dbReference type="Proteomes" id="UP000054350"/>
    </source>
</evidence>
<dbReference type="eggNOG" id="KOG0694">
    <property type="taxonomic scope" value="Eukaryota"/>
</dbReference>
<dbReference type="PANTHER" id="PTHR31679:SF2">
    <property type="entry name" value="PEROXISOMAL MEMBRANE PROTEIN PEX30-RELATED"/>
    <property type="match status" value="1"/>
</dbReference>
<dbReference type="SMART" id="SM00693">
    <property type="entry name" value="DysFN"/>
    <property type="match status" value="1"/>
</dbReference>
<evidence type="ECO:0000259" key="9">
    <source>
        <dbReference type="PROSITE" id="PS50081"/>
    </source>
</evidence>
<dbReference type="PROSITE" id="PS50081">
    <property type="entry name" value="ZF_DAG_PE_2"/>
    <property type="match status" value="1"/>
</dbReference>
<dbReference type="PROSITE" id="PS00479">
    <property type="entry name" value="ZF_DAG_PE_1"/>
    <property type="match status" value="1"/>
</dbReference>
<dbReference type="PANTHER" id="PTHR31679">
    <property type="entry name" value="PEROXISOMAL MEMBRANE PROTEIN PEX30-RELATED"/>
    <property type="match status" value="1"/>
</dbReference>
<feature type="compositionally biased region" description="Polar residues" evidence="7">
    <location>
        <begin position="182"/>
        <end position="194"/>
    </location>
</feature>
<feature type="region of interest" description="Disordered" evidence="7">
    <location>
        <begin position="478"/>
        <end position="501"/>
    </location>
</feature>
<feature type="domain" description="Phorbol-ester/DAG-type" evidence="9">
    <location>
        <begin position="6"/>
        <end position="55"/>
    </location>
</feature>
<comment type="subcellular location">
    <subcellularLocation>
        <location evidence="1">Endomembrane system</location>
        <topology evidence="1">Multi-pass membrane protein</topology>
    </subcellularLocation>
</comment>
<dbReference type="GO" id="GO:0005778">
    <property type="term" value="C:peroxisomal membrane"/>
    <property type="evidence" value="ECO:0007669"/>
    <property type="project" value="TreeGrafter"/>
</dbReference>
<evidence type="ECO:0000256" key="5">
    <source>
        <dbReference type="ARBA" id="ARBA00022989"/>
    </source>
</evidence>
<feature type="compositionally biased region" description="Low complexity" evidence="7">
    <location>
        <begin position="121"/>
        <end position="138"/>
    </location>
</feature>
<feature type="transmembrane region" description="Helical" evidence="8">
    <location>
        <begin position="414"/>
        <end position="436"/>
    </location>
</feature>
<reference evidence="10 11" key="1">
    <citation type="submission" date="2009-11" db="EMBL/GenBank/DDBJ databases">
        <title>Annotation of Allomyces macrogynus ATCC 38327.</title>
        <authorList>
            <consortium name="The Broad Institute Genome Sequencing Platform"/>
            <person name="Russ C."/>
            <person name="Cuomo C."/>
            <person name="Burger G."/>
            <person name="Gray M.W."/>
            <person name="Holland P.W.H."/>
            <person name="King N."/>
            <person name="Lang F.B.F."/>
            <person name="Roger A.J."/>
            <person name="Ruiz-Trillo I."/>
            <person name="Young S.K."/>
            <person name="Zeng Q."/>
            <person name="Gargeya S."/>
            <person name="Fitzgerald M."/>
            <person name="Haas B."/>
            <person name="Abouelleil A."/>
            <person name="Alvarado L."/>
            <person name="Arachchi H.M."/>
            <person name="Berlin A."/>
            <person name="Chapman S.B."/>
            <person name="Gearin G."/>
            <person name="Goldberg J."/>
            <person name="Griggs A."/>
            <person name="Gujja S."/>
            <person name="Hansen M."/>
            <person name="Heiman D."/>
            <person name="Howarth C."/>
            <person name="Larimer J."/>
            <person name="Lui A."/>
            <person name="MacDonald P.J.P."/>
            <person name="McCowen C."/>
            <person name="Montmayeur A."/>
            <person name="Murphy C."/>
            <person name="Neiman D."/>
            <person name="Pearson M."/>
            <person name="Priest M."/>
            <person name="Roberts A."/>
            <person name="Saif S."/>
            <person name="Shea T."/>
            <person name="Sisk P."/>
            <person name="Stolte C."/>
            <person name="Sykes S."/>
            <person name="Wortman J."/>
            <person name="Nusbaum C."/>
            <person name="Birren B."/>
        </authorList>
    </citation>
    <scope>NUCLEOTIDE SEQUENCE [LARGE SCALE GENOMIC DNA]</scope>
    <source>
        <strain evidence="10 11">ATCC 38327</strain>
    </source>
</reference>
<dbReference type="STRING" id="578462.A0A0L0S5H0"/>
<feature type="region of interest" description="Disordered" evidence="7">
    <location>
        <begin position="182"/>
        <end position="224"/>
    </location>
</feature>
<keyword evidence="4" id="KW-0862">Zinc</keyword>
<dbReference type="Gene3D" id="3.30.60.20">
    <property type="match status" value="1"/>
</dbReference>
<keyword evidence="3" id="KW-0479">Metal-binding</keyword>
<feature type="compositionally biased region" description="Basic and acidic residues" evidence="7">
    <location>
        <begin position="83"/>
        <end position="92"/>
    </location>
</feature>
<dbReference type="OrthoDB" id="74314at2759"/>
<name>A0A0L0S5H0_ALLM3</name>
<dbReference type="InterPro" id="IPR002219">
    <property type="entry name" value="PKC_DAG/PE"/>
</dbReference>
<proteinExistence type="predicted"/>
<keyword evidence="11" id="KW-1185">Reference proteome</keyword>
<dbReference type="Pfam" id="PF00130">
    <property type="entry name" value="C1_1"/>
    <property type="match status" value="1"/>
</dbReference>
<dbReference type="Proteomes" id="UP000054350">
    <property type="component" value="Unassembled WGS sequence"/>
</dbReference>
<accession>A0A0L0S5H0</accession>
<dbReference type="VEuPathDB" id="FungiDB:AMAG_03298"/>
<organism evidence="10 11">
    <name type="scientific">Allomyces macrogynus (strain ATCC 38327)</name>
    <name type="common">Allomyces javanicus var. macrogynus</name>
    <dbReference type="NCBI Taxonomy" id="578462"/>
    <lineage>
        <taxon>Eukaryota</taxon>
        <taxon>Fungi</taxon>
        <taxon>Fungi incertae sedis</taxon>
        <taxon>Blastocladiomycota</taxon>
        <taxon>Blastocladiomycetes</taxon>
        <taxon>Blastocladiales</taxon>
        <taxon>Blastocladiaceae</taxon>
        <taxon>Allomyces</taxon>
    </lineage>
</organism>
<feature type="transmembrane region" description="Helical" evidence="8">
    <location>
        <begin position="293"/>
        <end position="321"/>
    </location>
</feature>
<dbReference type="InterPro" id="IPR006614">
    <property type="entry name" value="Peroxin/Ferlin"/>
</dbReference>
<dbReference type="EMBL" id="GG745331">
    <property type="protein sequence ID" value="KNE57609.1"/>
    <property type="molecule type" value="Genomic_DNA"/>
</dbReference>
<sequence length="793" mass="86028">MATIQSHRFKVKTYAGPAFCDVCHKVMWGLVRQGVCCQKCGTDAHFKCMESAAPCTGERRSKRSRSRSSSRHQSAGADSSADDGARSDADGHDVYDAEHLHGDMEHYDEVMPNVVALAAASASDTADGSGSTTSPTAGDDADDQRRGRAPLSPSALHADRVSKVLQGVVPVAETVATIQKVQQRNNTVSESTKLLTDKPATADAASTNAPVPTAGADPTAPPKKSFREMIDDVIVSTSRHAAVMEQTPREPSLSLLSTTPKNMNKFQKRVGGVHAFQNTVQDVFTWRNKTMTLLVLAVFTLVCLYPRVLAVAPQLLIVYAMSVGYYEHTKERAKLELKGKAVKPRAPPKMDADLAPKLSSAELRDNLQFVQNSMGMFVDIYDAVMLFTRQYANWDLPENATAFLKLVAASTIPAFLLVTFVPLNHIILVAGWLVFLGNTPLVIAMRETLAPVVAEKMAEKWQQAKQVARQWPEVMKVKPRKRRVRRIGGSGRESGSDTNGNAAAGAAFGKVAPSSASVAGASTSSAAPLDNSATQVPDEGQYMVAIFENQRWWLGLGFLNALLSTERPAWSDYSGTIPLPPKTTYAPPPGFDFVEDDWHVDRTWSVATPDVDGWVYSDHLWGSPRSSGGVGMLTRRRKWVRRVVRRPDPADLEAARVLLQRAGSVTSMNMSGSATGTLDRADTVPPSPVVTEAPRGPTLHVGGTEQDVGAVLRQPAAGSSENGDTDDRATHNYDDDANEVEYILEMDGEEIVLEGIKSLDMVDLDKLRDVVRNLKRQSIAQGGSGTLRKVRVE</sequence>
<dbReference type="GO" id="GO:0012505">
    <property type="term" value="C:endomembrane system"/>
    <property type="evidence" value="ECO:0007669"/>
    <property type="project" value="UniProtKB-SubCell"/>
</dbReference>
<dbReference type="GO" id="GO:0046872">
    <property type="term" value="F:metal ion binding"/>
    <property type="evidence" value="ECO:0007669"/>
    <property type="project" value="UniProtKB-KW"/>
</dbReference>